<name>A0AAW0UQR7_SCYPA</name>
<dbReference type="AlphaFoldDB" id="A0AAW0UQR7"/>
<accession>A0AAW0UQR7</accession>
<comment type="caution">
    <text evidence="1">The sequence shown here is derived from an EMBL/GenBank/DDBJ whole genome shotgun (WGS) entry which is preliminary data.</text>
</comment>
<dbReference type="Proteomes" id="UP001487740">
    <property type="component" value="Unassembled WGS sequence"/>
</dbReference>
<evidence type="ECO:0000313" key="1">
    <source>
        <dbReference type="EMBL" id="KAK8401801.1"/>
    </source>
</evidence>
<organism evidence="1 2">
    <name type="scientific">Scylla paramamosain</name>
    <name type="common">Mud crab</name>
    <dbReference type="NCBI Taxonomy" id="85552"/>
    <lineage>
        <taxon>Eukaryota</taxon>
        <taxon>Metazoa</taxon>
        <taxon>Ecdysozoa</taxon>
        <taxon>Arthropoda</taxon>
        <taxon>Crustacea</taxon>
        <taxon>Multicrustacea</taxon>
        <taxon>Malacostraca</taxon>
        <taxon>Eumalacostraca</taxon>
        <taxon>Eucarida</taxon>
        <taxon>Decapoda</taxon>
        <taxon>Pleocyemata</taxon>
        <taxon>Brachyura</taxon>
        <taxon>Eubrachyura</taxon>
        <taxon>Portunoidea</taxon>
        <taxon>Portunidae</taxon>
        <taxon>Portuninae</taxon>
        <taxon>Scylla</taxon>
    </lineage>
</organism>
<evidence type="ECO:0000313" key="2">
    <source>
        <dbReference type="Proteomes" id="UP001487740"/>
    </source>
</evidence>
<reference evidence="1 2" key="1">
    <citation type="submission" date="2023-03" db="EMBL/GenBank/DDBJ databases">
        <title>High-quality genome of Scylla paramamosain provides insights in environmental adaptation.</title>
        <authorList>
            <person name="Zhang L."/>
        </authorList>
    </citation>
    <scope>NUCLEOTIDE SEQUENCE [LARGE SCALE GENOMIC DNA]</scope>
    <source>
        <strain evidence="1">LZ_2023a</strain>
        <tissue evidence="1">Muscle</tissue>
    </source>
</reference>
<sequence length="114" mass="12515">MVPCSAVATVRQSRSRKLNSLKLPWSRPRDVAPLRGATLPRVCTPAGDGAPFSPWEPQPTLLSQDALWEWCTTPSYSCLSSPCCLTISKYKYTKSTTPFMTSSIICPPNLQPPS</sequence>
<proteinExistence type="predicted"/>
<dbReference type="EMBL" id="JARAKH010000008">
    <property type="protein sequence ID" value="KAK8401801.1"/>
    <property type="molecule type" value="Genomic_DNA"/>
</dbReference>
<gene>
    <name evidence="1" type="ORF">O3P69_001127</name>
</gene>
<keyword evidence="2" id="KW-1185">Reference proteome</keyword>
<protein>
    <submittedName>
        <fullName evidence="1">Uncharacterized protein</fullName>
    </submittedName>
</protein>